<name>A0A3F3Q9T1_9EURO</name>
<evidence type="ECO:0000313" key="1">
    <source>
        <dbReference type="EMBL" id="RDH35885.1"/>
    </source>
</evidence>
<dbReference type="GeneID" id="38143360"/>
<accession>A0A3F3Q9T1</accession>
<organism evidence="1 2">
    <name type="scientific">Aspergillus welwitschiae</name>
    <dbReference type="NCBI Taxonomy" id="1341132"/>
    <lineage>
        <taxon>Eukaryota</taxon>
        <taxon>Fungi</taxon>
        <taxon>Dikarya</taxon>
        <taxon>Ascomycota</taxon>
        <taxon>Pezizomycotina</taxon>
        <taxon>Eurotiomycetes</taxon>
        <taxon>Eurotiomycetidae</taxon>
        <taxon>Eurotiales</taxon>
        <taxon>Aspergillaceae</taxon>
        <taxon>Aspergillus</taxon>
        <taxon>Aspergillus subgen. Circumdati</taxon>
    </lineage>
</organism>
<reference evidence="1 2" key="1">
    <citation type="submission" date="2018-07" db="EMBL/GenBank/DDBJ databases">
        <title>The genomes of Aspergillus section Nigri reveals drivers in fungal speciation.</title>
        <authorList>
            <consortium name="DOE Joint Genome Institute"/>
            <person name="Vesth T.C."/>
            <person name="Nybo J."/>
            <person name="Theobald S."/>
            <person name="Brandl J."/>
            <person name="Frisvad J.C."/>
            <person name="Nielsen K.F."/>
            <person name="Lyhne E.K."/>
            <person name="Kogle M.E."/>
            <person name="Kuo A."/>
            <person name="Riley R."/>
            <person name="Clum A."/>
            <person name="Nolan M."/>
            <person name="Lipzen A."/>
            <person name="Salamov A."/>
            <person name="Henrissat B."/>
            <person name="Wiebenga A."/>
            <person name="De vries R.P."/>
            <person name="Grigoriev I.V."/>
            <person name="Mortensen U.H."/>
            <person name="Andersen M.R."/>
            <person name="Baker S.E."/>
        </authorList>
    </citation>
    <scope>NUCLEOTIDE SEQUENCE [LARGE SCALE GENOMIC DNA]</scope>
    <source>
        <strain evidence="1 2">CBS 139.54b</strain>
    </source>
</reference>
<proteinExistence type="predicted"/>
<protein>
    <submittedName>
        <fullName evidence="1">Uncharacterized protein</fullName>
    </submittedName>
</protein>
<evidence type="ECO:0000313" key="2">
    <source>
        <dbReference type="Proteomes" id="UP000253729"/>
    </source>
</evidence>
<dbReference type="AlphaFoldDB" id="A0A3F3Q9T1"/>
<dbReference type="EMBL" id="KZ852039">
    <property type="protein sequence ID" value="RDH35885.1"/>
    <property type="molecule type" value="Genomic_DNA"/>
</dbReference>
<keyword evidence="2" id="KW-1185">Reference proteome</keyword>
<dbReference type="Proteomes" id="UP000253729">
    <property type="component" value="Unassembled WGS sequence"/>
</dbReference>
<sequence length="130" mass="15269">MTSPIPSRDQDPWLVQLTEQMYSYWADCQNLRNYTHLLQAQLDCSHREMARCHQNYILECNKRAQAVSDLMQLQDQFRRLSEMLSKGAENLAGPVDLFLELESRSRSLKQAEIRISQRAYRFFLNSIGDP</sequence>
<gene>
    <name evidence="1" type="ORF">BDQ94DRAFT_185902</name>
</gene>
<dbReference type="RefSeq" id="XP_026628907.1">
    <property type="nucleotide sequence ID" value="XM_026775004.1"/>
</dbReference>